<dbReference type="eggNOG" id="COG3599">
    <property type="taxonomic scope" value="Bacteria"/>
</dbReference>
<dbReference type="NCBIfam" id="TIGR03544">
    <property type="entry name" value="DivI1A_domain"/>
    <property type="match status" value="1"/>
</dbReference>
<evidence type="ECO:0000313" key="10">
    <source>
        <dbReference type="Proteomes" id="UP000003987"/>
    </source>
</evidence>
<dbReference type="Proteomes" id="UP000003987">
    <property type="component" value="Unassembled WGS sequence"/>
</dbReference>
<keyword evidence="5 7" id="KW-0175">Coiled coil</keyword>
<accession>C7XTD9</accession>
<evidence type="ECO:0000256" key="3">
    <source>
        <dbReference type="ARBA" id="ARBA00022490"/>
    </source>
</evidence>
<gene>
    <name evidence="9" type="ORF">HMPREF0501_00024</name>
</gene>
<feature type="compositionally biased region" description="Polar residues" evidence="8">
    <location>
        <begin position="185"/>
        <end position="208"/>
    </location>
</feature>
<evidence type="ECO:0000256" key="6">
    <source>
        <dbReference type="ARBA" id="ARBA00023306"/>
    </source>
</evidence>
<sequence>MIMTVSAEDITNKTFDTKMRGFNQSEVRDYLNEVAQTVQELNEKNRELSEMVKANEEKLKYFTDLKDSLNKSILVAQEAADKVKNNAKKEAEIMVREAQKQATDIVSEANEKANAVIEECTNSTRKLTTETNDLKKQTRIFRQRLQVMLESQLEVVKSNDWDELLANTDMSDFTEIQKILGNKVDNAQQSSVNSDTTPDENTNSSATADQPVANDEGKTVVIFPDSDKSDH</sequence>
<evidence type="ECO:0000256" key="5">
    <source>
        <dbReference type="ARBA" id="ARBA00023054"/>
    </source>
</evidence>
<dbReference type="PANTHER" id="PTHR35794:SF2">
    <property type="entry name" value="CELL DIVISION PROTEIN DIVIVA"/>
    <property type="match status" value="1"/>
</dbReference>
<evidence type="ECO:0000256" key="8">
    <source>
        <dbReference type="SAM" id="MobiDB-lite"/>
    </source>
</evidence>
<evidence type="ECO:0000256" key="1">
    <source>
        <dbReference type="ARBA" id="ARBA00004496"/>
    </source>
</evidence>
<evidence type="ECO:0000256" key="2">
    <source>
        <dbReference type="ARBA" id="ARBA00009008"/>
    </source>
</evidence>
<comment type="similarity">
    <text evidence="2">Belongs to the DivIVA family.</text>
</comment>
<evidence type="ECO:0000256" key="4">
    <source>
        <dbReference type="ARBA" id="ARBA00022618"/>
    </source>
</evidence>
<dbReference type="HOGENOM" id="CLU_076854_0_2_9"/>
<dbReference type="InterPro" id="IPR019933">
    <property type="entry name" value="DivIVA_domain"/>
</dbReference>
<protein>
    <submittedName>
        <fullName evidence="9">Septum site-determining protein divIVA family protein</fullName>
    </submittedName>
</protein>
<dbReference type="Gene3D" id="6.10.250.660">
    <property type="match status" value="1"/>
</dbReference>
<dbReference type="STRING" id="575594.HMPREF0501_00024"/>
<organism evidence="9 10">
    <name type="scientific">Limosilactobacillus coleohominis 101-4-CHN</name>
    <dbReference type="NCBI Taxonomy" id="575594"/>
    <lineage>
        <taxon>Bacteria</taxon>
        <taxon>Bacillati</taxon>
        <taxon>Bacillota</taxon>
        <taxon>Bacilli</taxon>
        <taxon>Lactobacillales</taxon>
        <taxon>Lactobacillaceae</taxon>
        <taxon>Limosilactobacillus</taxon>
    </lineage>
</organism>
<evidence type="ECO:0000256" key="7">
    <source>
        <dbReference type="SAM" id="Coils"/>
    </source>
</evidence>
<evidence type="ECO:0000313" key="9">
    <source>
        <dbReference type="EMBL" id="EEU30619.1"/>
    </source>
</evidence>
<dbReference type="GO" id="GO:0005737">
    <property type="term" value="C:cytoplasm"/>
    <property type="evidence" value="ECO:0007669"/>
    <property type="project" value="UniProtKB-SubCell"/>
</dbReference>
<dbReference type="Pfam" id="PF05103">
    <property type="entry name" value="DivIVA"/>
    <property type="match status" value="1"/>
</dbReference>
<dbReference type="AlphaFoldDB" id="C7XTD9"/>
<dbReference type="PANTHER" id="PTHR35794">
    <property type="entry name" value="CELL DIVISION PROTEIN DIVIVA"/>
    <property type="match status" value="1"/>
</dbReference>
<keyword evidence="4" id="KW-0132">Cell division</keyword>
<keyword evidence="10" id="KW-1185">Reference proteome</keyword>
<name>C7XTD9_9LACO</name>
<feature type="coiled-coil region" evidence="7">
    <location>
        <begin position="27"/>
        <end position="58"/>
    </location>
</feature>
<keyword evidence="3" id="KW-0963">Cytoplasm</keyword>
<dbReference type="GO" id="GO:0051301">
    <property type="term" value="P:cell division"/>
    <property type="evidence" value="ECO:0007669"/>
    <property type="project" value="UniProtKB-KW"/>
</dbReference>
<keyword evidence="6" id="KW-0131">Cell cycle</keyword>
<reference evidence="9 10" key="1">
    <citation type="submission" date="2009-06" db="EMBL/GenBank/DDBJ databases">
        <title>The Genome Sequence of Lactobacillus coleohominis strain 101-4-CHN.</title>
        <authorList>
            <consortium name="The Broad Institute Genome Sequencing Platform"/>
            <person name="Ward D."/>
            <person name="Young S.K."/>
            <person name="Zeng Q."/>
            <person name="Koehrsen M."/>
            <person name="Alvarado L."/>
            <person name="Berlin A."/>
            <person name="Borenstein D."/>
            <person name="Chen Z."/>
            <person name="Engels R."/>
            <person name="Freedman E."/>
            <person name="Gellesch M."/>
            <person name="Goldberg J."/>
            <person name="Griggs A."/>
            <person name="Gujja S."/>
            <person name="Heiman D."/>
            <person name="Hepburn T."/>
            <person name="Howarth C."/>
            <person name="Jen D."/>
            <person name="Larson L."/>
            <person name="Lewis B."/>
            <person name="Mehta T."/>
            <person name="Park D."/>
            <person name="Pearson M."/>
            <person name="Roberts A."/>
            <person name="Saif S."/>
            <person name="Shea T."/>
            <person name="Shenoy N."/>
            <person name="Sisk P."/>
            <person name="Stolte C."/>
            <person name="Sykes S."/>
            <person name="Walk T."/>
            <person name="White J."/>
            <person name="Yandava C."/>
            <person name="Liu Y."/>
            <person name="Xu Q."/>
            <person name="Lander E."/>
            <person name="Nusbaum C."/>
            <person name="Galagan J."/>
            <person name="Birren B."/>
        </authorList>
    </citation>
    <scope>NUCLEOTIDE SEQUENCE [LARGE SCALE GENOMIC DNA]</scope>
    <source>
        <strain evidence="9 10">101-4-CHN</strain>
    </source>
</reference>
<dbReference type="InterPro" id="IPR007793">
    <property type="entry name" value="DivIVA_fam"/>
</dbReference>
<comment type="subcellular location">
    <subcellularLocation>
        <location evidence="1">Cytoplasm</location>
    </subcellularLocation>
</comment>
<proteinExistence type="inferred from homology"/>
<dbReference type="EMBL" id="GG698802">
    <property type="protein sequence ID" value="EEU30619.1"/>
    <property type="molecule type" value="Genomic_DNA"/>
</dbReference>
<feature type="region of interest" description="Disordered" evidence="8">
    <location>
        <begin position="185"/>
        <end position="231"/>
    </location>
</feature>